<proteinExistence type="predicted"/>
<accession>A0A2S2PS63</accession>
<name>A0A2S2PS63_SCHGA</name>
<organism evidence="1">
    <name type="scientific">Schizaphis graminum</name>
    <name type="common">Green bug aphid</name>
    <dbReference type="NCBI Taxonomy" id="13262"/>
    <lineage>
        <taxon>Eukaryota</taxon>
        <taxon>Metazoa</taxon>
        <taxon>Ecdysozoa</taxon>
        <taxon>Arthropoda</taxon>
        <taxon>Hexapoda</taxon>
        <taxon>Insecta</taxon>
        <taxon>Pterygota</taxon>
        <taxon>Neoptera</taxon>
        <taxon>Paraneoptera</taxon>
        <taxon>Hemiptera</taxon>
        <taxon>Sternorrhyncha</taxon>
        <taxon>Aphidomorpha</taxon>
        <taxon>Aphidoidea</taxon>
        <taxon>Aphididae</taxon>
        <taxon>Aphidini</taxon>
        <taxon>Schizaphis</taxon>
    </lineage>
</organism>
<dbReference type="EMBL" id="GGMR01019693">
    <property type="protein sequence ID" value="MBY32312.1"/>
    <property type="molecule type" value="Transcribed_RNA"/>
</dbReference>
<gene>
    <name evidence="1" type="ORF">g.159546</name>
</gene>
<protein>
    <submittedName>
        <fullName evidence="1">Uncharacterized protein</fullName>
    </submittedName>
</protein>
<evidence type="ECO:0000313" key="1">
    <source>
        <dbReference type="EMBL" id="MBY32312.1"/>
    </source>
</evidence>
<dbReference type="AlphaFoldDB" id="A0A2S2PS63"/>
<sequence>MCNSAQSKTMSTMQYIFYIVLAHSMLQNLMNPLVFNQSGLDPFSVGSVSSMSSPTTTLSPDIYGVATNSSWYSYKRRTPPTRPKRHSSRPSMDIVAKFGQMGSGLGQFHSPHGFCWLLFSTNCKFFVITFF</sequence>
<reference evidence="1" key="1">
    <citation type="submission" date="2018-04" db="EMBL/GenBank/DDBJ databases">
        <title>Transcriptome of Schizaphis graminum biotype I.</title>
        <authorList>
            <person name="Scully E.D."/>
            <person name="Geib S.M."/>
            <person name="Palmer N.A."/>
            <person name="Koch K."/>
            <person name="Bradshaw J."/>
            <person name="Heng-Moss T."/>
            <person name="Sarath G."/>
        </authorList>
    </citation>
    <scope>NUCLEOTIDE SEQUENCE</scope>
</reference>